<dbReference type="Pfam" id="PF13391">
    <property type="entry name" value="HNH_2"/>
    <property type="match status" value="1"/>
</dbReference>
<dbReference type="EMBL" id="ML732859">
    <property type="protein sequence ID" value="KAB8268862.1"/>
    <property type="molecule type" value="Genomic_DNA"/>
</dbReference>
<evidence type="ECO:0000259" key="1">
    <source>
        <dbReference type="Pfam" id="PF13391"/>
    </source>
</evidence>
<dbReference type="InterPro" id="IPR003615">
    <property type="entry name" value="HNH_nuc"/>
</dbReference>
<name>A0A5N6IQB9_9EURO</name>
<dbReference type="AlphaFoldDB" id="A0A5N6IQB9"/>
<evidence type="ECO:0000313" key="3">
    <source>
        <dbReference type="Proteomes" id="UP000326289"/>
    </source>
</evidence>
<reference evidence="2 3" key="1">
    <citation type="submission" date="2019-04" db="EMBL/GenBank/DDBJ databases">
        <title>Fungal friends and foes A comparative genomics study of 23 Aspergillus species from section Flavi.</title>
        <authorList>
            <consortium name="DOE Joint Genome Institute"/>
            <person name="Kjaerbolling I."/>
            <person name="Vesth T.C."/>
            <person name="Frisvad J.C."/>
            <person name="Nybo J.L."/>
            <person name="Theobald S."/>
            <person name="Kildgaard S."/>
            <person name="Petersen T.I."/>
            <person name="Kuo A."/>
            <person name="Sato A."/>
            <person name="Lyhne E.K."/>
            <person name="Kogle M.E."/>
            <person name="Wiebenga A."/>
            <person name="Kun R.S."/>
            <person name="Lubbers R.J."/>
            <person name="Makela M.R."/>
            <person name="Barry K."/>
            <person name="Chovatia M."/>
            <person name="Clum A."/>
            <person name="Daum C."/>
            <person name="Haridas S."/>
            <person name="He G."/>
            <person name="LaButti K."/>
            <person name="Lipzen A."/>
            <person name="Mondo S."/>
            <person name="Pangilinan J."/>
            <person name="Riley R."/>
            <person name="Salamov A."/>
            <person name="Simmons B.A."/>
            <person name="Magnuson J.K."/>
            <person name="Henrissat B."/>
            <person name="Mortensen U.H."/>
            <person name="Larsen T.O."/>
            <person name="De vries R.P."/>
            <person name="Grigoriev I.V."/>
            <person name="Machida M."/>
            <person name="Baker S.E."/>
            <person name="Andersen M.R."/>
        </authorList>
    </citation>
    <scope>NUCLEOTIDE SEQUENCE [LARGE SCALE GENOMIC DNA]</scope>
    <source>
        <strain evidence="2 3">CBS 117635</strain>
    </source>
</reference>
<keyword evidence="3" id="KW-1185">Reference proteome</keyword>
<feature type="domain" description="HNH nuclease" evidence="1">
    <location>
        <begin position="106"/>
        <end position="180"/>
    </location>
</feature>
<accession>A0A5N6IQB9</accession>
<organism evidence="2 3">
    <name type="scientific">Aspergillus minisclerotigenes</name>
    <dbReference type="NCBI Taxonomy" id="656917"/>
    <lineage>
        <taxon>Eukaryota</taxon>
        <taxon>Fungi</taxon>
        <taxon>Dikarya</taxon>
        <taxon>Ascomycota</taxon>
        <taxon>Pezizomycotina</taxon>
        <taxon>Eurotiomycetes</taxon>
        <taxon>Eurotiomycetidae</taxon>
        <taxon>Eurotiales</taxon>
        <taxon>Aspergillaceae</taxon>
        <taxon>Aspergillus</taxon>
        <taxon>Aspergillus subgen. Circumdati</taxon>
    </lineage>
</organism>
<sequence length="281" mass="31214">MTTPRALMGNTWVEFSSAPGEIQGGIAAADNLTRKQFLDMLHILFSATGGFRDPTIQQGHCILTPYSPGADMCTSTKRYYPRTLSVSSRIRDKAFQDQIRRRDGRCVITGQINLEACVDRWIQGDTAHIFPLALDSIFQSQGYSKLVTYNTPPGITSPQNGILLCKDIHALWDDYSIAVNPNDGYRIQSFTPGAWAYHGEILDSVCRQPGNPLSVVDGLLQWHYEQAVLCNMRGDGDMMAEIREGPAPAERMEAELFGRLYGVQNELDVPARGTEQDGEHT</sequence>
<proteinExistence type="predicted"/>
<dbReference type="Proteomes" id="UP000326289">
    <property type="component" value="Unassembled WGS sequence"/>
</dbReference>
<evidence type="ECO:0000313" key="2">
    <source>
        <dbReference type="EMBL" id="KAB8268862.1"/>
    </source>
</evidence>
<gene>
    <name evidence="2" type="ORF">BDV30DRAFT_230354</name>
</gene>
<protein>
    <recommendedName>
        <fullName evidence="1">HNH nuclease domain-containing protein</fullName>
    </recommendedName>
</protein>